<evidence type="ECO:0000256" key="2">
    <source>
        <dbReference type="ARBA" id="ARBA00013855"/>
    </source>
</evidence>
<dbReference type="Proteomes" id="UP000809081">
    <property type="component" value="Unassembled WGS sequence"/>
</dbReference>
<gene>
    <name evidence="6" type="ORF">JOC31_000508</name>
</gene>
<keyword evidence="7" id="KW-1185">Reference proteome</keyword>
<dbReference type="Pfam" id="PF04085">
    <property type="entry name" value="MreC"/>
    <property type="match status" value="1"/>
</dbReference>
<dbReference type="Gene3D" id="2.40.10.350">
    <property type="entry name" value="Rod shape-determining protein MreC, domain 2"/>
    <property type="match status" value="1"/>
</dbReference>
<dbReference type="EMBL" id="JAFBEI010000008">
    <property type="protein sequence ID" value="MBM7635707.1"/>
    <property type="molecule type" value="Genomic_DNA"/>
</dbReference>
<dbReference type="Gene3D" id="2.40.10.340">
    <property type="entry name" value="Rod shape-determining protein MreC, domain 1"/>
    <property type="match status" value="1"/>
</dbReference>
<feature type="domain" description="Cyclic nucleotide-binding" evidence="5">
    <location>
        <begin position="184"/>
        <end position="263"/>
    </location>
</feature>
<evidence type="ECO:0000313" key="6">
    <source>
        <dbReference type="EMBL" id="MBM7635707.1"/>
    </source>
</evidence>
<reference evidence="6 7" key="1">
    <citation type="submission" date="2021-01" db="EMBL/GenBank/DDBJ databases">
        <title>Genomic Encyclopedia of Type Strains, Phase IV (KMG-IV): sequencing the most valuable type-strain genomes for metagenomic binning, comparative biology and taxonomic classification.</title>
        <authorList>
            <person name="Goeker M."/>
        </authorList>
    </citation>
    <scope>NUCLEOTIDE SEQUENCE [LARGE SCALE GENOMIC DNA]</scope>
    <source>
        <strain evidence="6 7">DSM 27513</strain>
    </source>
</reference>
<dbReference type="InterPro" id="IPR042175">
    <property type="entry name" value="Cell/Rod_MreC_2"/>
</dbReference>
<comment type="similarity">
    <text evidence="1">Belongs to the MreC family.</text>
</comment>
<dbReference type="PANTHER" id="PTHR34138">
    <property type="entry name" value="CELL SHAPE-DETERMINING PROTEIN MREC"/>
    <property type="match status" value="1"/>
</dbReference>
<evidence type="ECO:0000313" key="7">
    <source>
        <dbReference type="Proteomes" id="UP000809081"/>
    </source>
</evidence>
<sequence>MSAVAVFLLVFIILVNSSGVFTKLSSPVVSVFSRVDSAVSQPFSFLLNLNENISSLFSTYAENKELKKENTDLKSTSIESSDLEKRVQELEGILNLSSSLSMKNNITANVVSRSPVSWMDKVLLDKGSKDSIKTGMLVLNSSGLIGYIDKVSEKSSSVALLTNSSKEANISMKISSTSGEIYGILEGFDMETHTFIISQLNSANPINVGDNVVTSGLDGSTVSGISLGSVSKVVSSSDHLKSKVYVSSEVNFDNFSYVTIVGD</sequence>
<dbReference type="InterPro" id="IPR055342">
    <property type="entry name" value="MreC_beta-barrel_core"/>
</dbReference>
<organism evidence="6 7">
    <name type="scientific">Streptococcus saliviloxodontae</name>
    <dbReference type="NCBI Taxonomy" id="1349416"/>
    <lineage>
        <taxon>Bacteria</taxon>
        <taxon>Bacillati</taxon>
        <taxon>Bacillota</taxon>
        <taxon>Bacilli</taxon>
        <taxon>Lactobacillales</taxon>
        <taxon>Streptococcaceae</taxon>
        <taxon>Streptococcus</taxon>
    </lineage>
</organism>
<comment type="caution">
    <text evidence="6">The sequence shown here is derived from an EMBL/GenBank/DDBJ whole genome shotgun (WGS) entry which is preliminary data.</text>
</comment>
<dbReference type="InterPro" id="IPR042177">
    <property type="entry name" value="Cell/Rod_1"/>
</dbReference>
<dbReference type="InterPro" id="IPR000595">
    <property type="entry name" value="cNMP-bd_dom"/>
</dbReference>
<proteinExistence type="inferred from homology"/>
<dbReference type="PANTHER" id="PTHR34138:SF1">
    <property type="entry name" value="CELL SHAPE-DETERMINING PROTEIN MREC"/>
    <property type="match status" value="1"/>
</dbReference>
<keyword evidence="3" id="KW-0133">Cell shape</keyword>
<dbReference type="PIRSF" id="PIRSF038471">
    <property type="entry name" value="MreC"/>
    <property type="match status" value="1"/>
</dbReference>
<evidence type="ECO:0000256" key="1">
    <source>
        <dbReference type="ARBA" id="ARBA00009369"/>
    </source>
</evidence>
<name>A0ABS2PJW0_9STRE</name>
<evidence type="ECO:0000256" key="4">
    <source>
        <dbReference type="ARBA" id="ARBA00032089"/>
    </source>
</evidence>
<accession>A0ABS2PJW0</accession>
<evidence type="ECO:0000256" key="3">
    <source>
        <dbReference type="ARBA" id="ARBA00022960"/>
    </source>
</evidence>
<dbReference type="NCBIfam" id="TIGR00219">
    <property type="entry name" value="mreC"/>
    <property type="match status" value="1"/>
</dbReference>
<dbReference type="PROSITE" id="PS50042">
    <property type="entry name" value="CNMP_BINDING_3"/>
    <property type="match status" value="1"/>
</dbReference>
<protein>
    <recommendedName>
        <fullName evidence="2">Cell shape-determining protein MreC</fullName>
    </recommendedName>
    <alternativeName>
        <fullName evidence="4">Cell shape protein MreC</fullName>
    </alternativeName>
</protein>
<dbReference type="InterPro" id="IPR007221">
    <property type="entry name" value="MreC"/>
</dbReference>
<evidence type="ECO:0000259" key="5">
    <source>
        <dbReference type="PROSITE" id="PS50042"/>
    </source>
</evidence>